<keyword evidence="3" id="KW-0804">Transcription</keyword>
<evidence type="ECO:0000256" key="3">
    <source>
        <dbReference type="ARBA" id="ARBA00023163"/>
    </source>
</evidence>
<dbReference type="SMART" id="SM00421">
    <property type="entry name" value="HTH_LUXR"/>
    <property type="match status" value="1"/>
</dbReference>
<gene>
    <name evidence="5" type="ORF">A5708_11220</name>
</gene>
<dbReference type="SMART" id="SM00382">
    <property type="entry name" value="AAA"/>
    <property type="match status" value="1"/>
</dbReference>
<comment type="caution">
    <text evidence="5">The sequence shown here is derived from an EMBL/GenBank/DDBJ whole genome shotgun (WGS) entry which is preliminary data.</text>
</comment>
<name>A0A1A2YBK9_9MYCO</name>
<dbReference type="PRINTS" id="PR00038">
    <property type="entry name" value="HTHLUXR"/>
</dbReference>
<organism evidence="5 6">
    <name type="scientific">Mycobacterium colombiense</name>
    <dbReference type="NCBI Taxonomy" id="339268"/>
    <lineage>
        <taxon>Bacteria</taxon>
        <taxon>Bacillati</taxon>
        <taxon>Actinomycetota</taxon>
        <taxon>Actinomycetes</taxon>
        <taxon>Mycobacteriales</taxon>
        <taxon>Mycobacteriaceae</taxon>
        <taxon>Mycobacterium</taxon>
        <taxon>Mycobacterium avium complex (MAC)</taxon>
    </lineage>
</organism>
<dbReference type="PROSITE" id="PS00622">
    <property type="entry name" value="HTH_LUXR_1"/>
    <property type="match status" value="1"/>
</dbReference>
<evidence type="ECO:0000259" key="4">
    <source>
        <dbReference type="PROSITE" id="PS50043"/>
    </source>
</evidence>
<keyword evidence="1" id="KW-0805">Transcription regulation</keyword>
<evidence type="ECO:0000313" key="5">
    <source>
        <dbReference type="EMBL" id="OBI34838.1"/>
    </source>
</evidence>
<dbReference type="Gene3D" id="1.10.10.10">
    <property type="entry name" value="Winged helix-like DNA-binding domain superfamily/Winged helix DNA-binding domain"/>
    <property type="match status" value="1"/>
</dbReference>
<dbReference type="SUPFAM" id="SSF46894">
    <property type="entry name" value="C-terminal effector domain of the bipartite response regulators"/>
    <property type="match status" value="1"/>
</dbReference>
<dbReference type="InterPro" id="IPR036388">
    <property type="entry name" value="WH-like_DNA-bd_sf"/>
</dbReference>
<dbReference type="RefSeq" id="WP_065031330.1">
    <property type="nucleotide sequence ID" value="NZ_LZKI01000197.1"/>
</dbReference>
<feature type="domain" description="HTH luxR-type" evidence="4">
    <location>
        <begin position="801"/>
        <end position="866"/>
    </location>
</feature>
<dbReference type="OrthoDB" id="3197423at2"/>
<dbReference type="GO" id="GO:0006355">
    <property type="term" value="P:regulation of DNA-templated transcription"/>
    <property type="evidence" value="ECO:0007669"/>
    <property type="project" value="InterPro"/>
</dbReference>
<protein>
    <submittedName>
        <fullName evidence="5">LuxR family transcriptional regulator</fullName>
    </submittedName>
</protein>
<accession>A0A1A2YBK9</accession>
<proteinExistence type="predicted"/>
<dbReference type="GO" id="GO:0003677">
    <property type="term" value="F:DNA binding"/>
    <property type="evidence" value="ECO:0007669"/>
    <property type="project" value="UniProtKB-KW"/>
</dbReference>
<dbReference type="PROSITE" id="PS50043">
    <property type="entry name" value="HTH_LUXR_2"/>
    <property type="match status" value="1"/>
</dbReference>
<dbReference type="Pfam" id="PF00196">
    <property type="entry name" value="GerE"/>
    <property type="match status" value="1"/>
</dbReference>
<sequence length="869" mass="92814">MVGRDDEFRRALATLNDAAEFQGVVLVGDSGIGKSMLARALASVAESRGATVRYVLASQTCSLVPLGAFCRSLTIDAPLQPVTMLAAAQATLERQENLVVVVDDAHLLDPLSAILVQQLAASGSARLIMTIRSGSNAPDAVTALWKEQLLLRLRIEAFTREQTGVLASAVLGGIVDAELINELHDRAVGNPLLLRGLLCAGQESGVLVHTEGGWQLRGALRAGRELHDVLEFHLESLAPEELEAVEILAAAEVLDLETLRRLCDPEVVRRLERSGVIEFVADELNTVARLFHPILGETAMQRAGLVRWRHLNSVLAQHLWKQLRRAGLSRVPDVRTRIQLAQFMMRSELVPDLDVIIDAAASAVTMSNIACGEELARFALDNGAGVTAAIVLAQAMGWQGRGNEVEAVLNDVDPDGADEWLAAQWGCLRAANLFFSCGQVQPARLALAEVREHIDSDEPLRLITAVEGAFACFSGDVRTALDLGLTVCESDAQPVVTMWAAISTCWALALTGRFGEVQRVADSGRAAVFDQPGPQQFVVGLAEVAALTGAGDHVAAERVWERNARTTRVWPGADAFVHAMIGLLQLARGALASACAAFQDSISATSHGFPSGWLMLVAAWTAQAQGARGDGEAAATALRTSEEAYGPQVAMFLPELELGRAWERAAAGETTTARMHAMHAAQIARQSGMCAIEMRAVHTAVRFGDRSCAERLEELAGVLSTPLAGAIAVHARGLADHDGDLLDVAASQFADLGAVALAADAGAQAAGEHARNGQRGKEIMSSTRAHLLAVRSGARTPAVDAAARPLPLTKRERAIVMLVAEGLSNRQIADRLWISVRTVEGHLYRVFPKLGVKNRDQLLHLVRLALYGT</sequence>
<dbReference type="InterPro" id="IPR016032">
    <property type="entry name" value="Sig_transdc_resp-reg_C-effctor"/>
</dbReference>
<dbReference type="EMBL" id="LZKI01000197">
    <property type="protein sequence ID" value="OBI34838.1"/>
    <property type="molecule type" value="Genomic_DNA"/>
</dbReference>
<evidence type="ECO:0000313" key="6">
    <source>
        <dbReference type="Proteomes" id="UP000091846"/>
    </source>
</evidence>
<dbReference type="PANTHER" id="PTHR44688">
    <property type="entry name" value="DNA-BINDING TRANSCRIPTIONAL ACTIVATOR DEVR_DOSR"/>
    <property type="match status" value="1"/>
</dbReference>
<dbReference type="Gene3D" id="3.40.50.300">
    <property type="entry name" value="P-loop containing nucleotide triphosphate hydrolases"/>
    <property type="match status" value="1"/>
</dbReference>
<dbReference type="AlphaFoldDB" id="A0A1A2YBK9"/>
<dbReference type="CDD" id="cd06170">
    <property type="entry name" value="LuxR_C_like"/>
    <property type="match status" value="1"/>
</dbReference>
<dbReference type="SUPFAM" id="SSF52540">
    <property type="entry name" value="P-loop containing nucleoside triphosphate hydrolases"/>
    <property type="match status" value="1"/>
</dbReference>
<keyword evidence="2" id="KW-0238">DNA-binding</keyword>
<dbReference type="InterPro" id="IPR049945">
    <property type="entry name" value="AAA_22"/>
</dbReference>
<dbReference type="InterPro" id="IPR000792">
    <property type="entry name" value="Tscrpt_reg_LuxR_C"/>
</dbReference>
<evidence type="ECO:0000256" key="2">
    <source>
        <dbReference type="ARBA" id="ARBA00023125"/>
    </source>
</evidence>
<dbReference type="Pfam" id="PF13401">
    <property type="entry name" value="AAA_22"/>
    <property type="match status" value="1"/>
</dbReference>
<dbReference type="Proteomes" id="UP000091846">
    <property type="component" value="Unassembled WGS sequence"/>
</dbReference>
<dbReference type="PANTHER" id="PTHR44688:SF16">
    <property type="entry name" value="DNA-BINDING TRANSCRIPTIONAL ACTIVATOR DEVR_DOSR"/>
    <property type="match status" value="1"/>
</dbReference>
<evidence type="ECO:0000256" key="1">
    <source>
        <dbReference type="ARBA" id="ARBA00023015"/>
    </source>
</evidence>
<dbReference type="InterPro" id="IPR003593">
    <property type="entry name" value="AAA+_ATPase"/>
</dbReference>
<reference evidence="5 6" key="1">
    <citation type="submission" date="2016-06" db="EMBL/GenBank/DDBJ databases">
        <authorList>
            <person name="Kjaerup R.B."/>
            <person name="Dalgaard T.S."/>
            <person name="Juul-Madsen H.R."/>
        </authorList>
    </citation>
    <scope>NUCLEOTIDE SEQUENCE [LARGE SCALE GENOMIC DNA]</scope>
    <source>
        <strain evidence="5 6">E1334</strain>
    </source>
</reference>
<dbReference type="CDD" id="cd00009">
    <property type="entry name" value="AAA"/>
    <property type="match status" value="1"/>
</dbReference>
<dbReference type="InterPro" id="IPR027417">
    <property type="entry name" value="P-loop_NTPase"/>
</dbReference>